<dbReference type="RefSeq" id="WP_116179162.1">
    <property type="nucleotide sequence ID" value="NZ_CP144375.1"/>
</dbReference>
<dbReference type="GO" id="GO:0016747">
    <property type="term" value="F:acyltransferase activity, transferring groups other than amino-acyl groups"/>
    <property type="evidence" value="ECO:0007669"/>
    <property type="project" value="TreeGrafter"/>
</dbReference>
<dbReference type="GO" id="GO:0016787">
    <property type="term" value="F:hydrolase activity"/>
    <property type="evidence" value="ECO:0007669"/>
    <property type="project" value="UniProtKB-KW"/>
</dbReference>
<proteinExistence type="predicted"/>
<dbReference type="PANTHER" id="PTHR48098:SF1">
    <property type="entry name" value="DIACYLGLYCEROL ACYLTRANSFERASE_MYCOLYLTRANSFERASE AG85A"/>
    <property type="match status" value="1"/>
</dbReference>
<sequence>MRTRAVIWRLSVGAALVGVGLVAGSVASIAGAAQQVTADDGARVVGQTVVGPRTLDLTVQSPALGRTAMARLLLPPDWDVRPYARWPVLYLLHGCCDNYTSWTRETDVAALTGGTDVLVVMPEAGPDGYYSNWLSGPAWETFHTVELRQLLERGYRAGQRRAIAGLSMGGLGAFDYSARHPGMFQAAASYSGALDTTLSQEAINQVVSIVSSNGHDPDALWGDPTRQRLVWAAHNPLDLAFALRGTALFVAAGNGQPGPLDPPGTGFNESEALHGAETSALVDRLRLLHIPATVDLYGPGTHTWPYWQRELHESFPMLMAAIGASAGGGA</sequence>
<dbReference type="SUPFAM" id="SSF53474">
    <property type="entry name" value="alpha/beta-Hydrolases"/>
    <property type="match status" value="1"/>
</dbReference>
<evidence type="ECO:0000313" key="1">
    <source>
        <dbReference type="EMBL" id="REH38274.1"/>
    </source>
</evidence>
<dbReference type="Gene3D" id="3.40.50.1820">
    <property type="entry name" value="alpha/beta hydrolase"/>
    <property type="match status" value="1"/>
</dbReference>
<keyword evidence="2" id="KW-1185">Reference proteome</keyword>
<dbReference type="InterPro" id="IPR050583">
    <property type="entry name" value="Mycobacterial_A85_antigen"/>
</dbReference>
<organism evidence="1 2">
    <name type="scientific">Kutzneria buriramensis</name>
    <dbReference type="NCBI Taxonomy" id="1045776"/>
    <lineage>
        <taxon>Bacteria</taxon>
        <taxon>Bacillati</taxon>
        <taxon>Actinomycetota</taxon>
        <taxon>Actinomycetes</taxon>
        <taxon>Pseudonocardiales</taxon>
        <taxon>Pseudonocardiaceae</taxon>
        <taxon>Kutzneria</taxon>
    </lineage>
</organism>
<reference evidence="1 2" key="1">
    <citation type="submission" date="2018-08" db="EMBL/GenBank/DDBJ databases">
        <title>Genomic Encyclopedia of Archaeal and Bacterial Type Strains, Phase II (KMG-II): from individual species to whole genera.</title>
        <authorList>
            <person name="Goeker M."/>
        </authorList>
    </citation>
    <scope>NUCLEOTIDE SEQUENCE [LARGE SCALE GENOMIC DNA]</scope>
    <source>
        <strain evidence="1 2">DSM 45791</strain>
    </source>
</reference>
<dbReference type="AlphaFoldDB" id="A0A3E0H5W5"/>
<dbReference type="Pfam" id="PF00756">
    <property type="entry name" value="Esterase"/>
    <property type="match status" value="1"/>
</dbReference>
<dbReference type="InterPro" id="IPR029058">
    <property type="entry name" value="AB_hydrolase_fold"/>
</dbReference>
<dbReference type="EMBL" id="QUNO01000014">
    <property type="protein sequence ID" value="REH38274.1"/>
    <property type="molecule type" value="Genomic_DNA"/>
</dbReference>
<accession>A0A3E0H5W5</accession>
<dbReference type="InterPro" id="IPR000801">
    <property type="entry name" value="Esterase-like"/>
</dbReference>
<gene>
    <name evidence="1" type="ORF">BCF44_114300</name>
</gene>
<name>A0A3E0H5W5_9PSEU</name>
<dbReference type="PANTHER" id="PTHR48098">
    <property type="entry name" value="ENTEROCHELIN ESTERASE-RELATED"/>
    <property type="match status" value="1"/>
</dbReference>
<comment type="caution">
    <text evidence="1">The sequence shown here is derived from an EMBL/GenBank/DDBJ whole genome shotgun (WGS) entry which is preliminary data.</text>
</comment>
<dbReference type="Proteomes" id="UP000256269">
    <property type="component" value="Unassembled WGS sequence"/>
</dbReference>
<dbReference type="OrthoDB" id="4510758at2"/>
<protein>
    <submittedName>
        <fullName evidence="1">S-formylglutathione hydrolase FrmB</fullName>
    </submittedName>
</protein>
<keyword evidence="1" id="KW-0378">Hydrolase</keyword>
<evidence type="ECO:0000313" key="2">
    <source>
        <dbReference type="Proteomes" id="UP000256269"/>
    </source>
</evidence>